<dbReference type="GeneID" id="19308463"/>
<gene>
    <name evidence="1" type="ORF">GLOTRDRAFT_74822</name>
</gene>
<dbReference type="RefSeq" id="XP_007865022.1">
    <property type="nucleotide sequence ID" value="XM_007866831.1"/>
</dbReference>
<dbReference type="HOGENOM" id="CLU_1835370_0_0_1"/>
<evidence type="ECO:0000313" key="2">
    <source>
        <dbReference type="Proteomes" id="UP000030669"/>
    </source>
</evidence>
<keyword evidence="2" id="KW-1185">Reference proteome</keyword>
<sequence length="140" mass="14824">MTWTNCSLICRYPLTKTHLSPTFCIRPCPPTLLSPARPALSVLDIGCSSETSPASRVSLFCSDAPFSSRTLPYERPPLLEGTCASVLVDHEPATPDSAGYCCQPMEPHCSPCAIPTCPPMGAIAGIVFAMTNCMISSAEG</sequence>
<organism evidence="1 2">
    <name type="scientific">Gloeophyllum trabeum (strain ATCC 11539 / FP-39264 / Madison 617)</name>
    <name type="common">Brown rot fungus</name>
    <dbReference type="NCBI Taxonomy" id="670483"/>
    <lineage>
        <taxon>Eukaryota</taxon>
        <taxon>Fungi</taxon>
        <taxon>Dikarya</taxon>
        <taxon>Basidiomycota</taxon>
        <taxon>Agaricomycotina</taxon>
        <taxon>Agaricomycetes</taxon>
        <taxon>Gloeophyllales</taxon>
        <taxon>Gloeophyllaceae</taxon>
        <taxon>Gloeophyllum</taxon>
    </lineage>
</organism>
<proteinExistence type="predicted"/>
<accession>S7RT30</accession>
<reference evidence="1 2" key="1">
    <citation type="journal article" date="2012" name="Science">
        <title>The Paleozoic origin of enzymatic lignin decomposition reconstructed from 31 fungal genomes.</title>
        <authorList>
            <person name="Floudas D."/>
            <person name="Binder M."/>
            <person name="Riley R."/>
            <person name="Barry K."/>
            <person name="Blanchette R.A."/>
            <person name="Henrissat B."/>
            <person name="Martinez A.T."/>
            <person name="Otillar R."/>
            <person name="Spatafora J.W."/>
            <person name="Yadav J.S."/>
            <person name="Aerts A."/>
            <person name="Benoit I."/>
            <person name="Boyd A."/>
            <person name="Carlson A."/>
            <person name="Copeland A."/>
            <person name="Coutinho P.M."/>
            <person name="de Vries R.P."/>
            <person name="Ferreira P."/>
            <person name="Findley K."/>
            <person name="Foster B."/>
            <person name="Gaskell J."/>
            <person name="Glotzer D."/>
            <person name="Gorecki P."/>
            <person name="Heitman J."/>
            <person name="Hesse C."/>
            <person name="Hori C."/>
            <person name="Igarashi K."/>
            <person name="Jurgens J.A."/>
            <person name="Kallen N."/>
            <person name="Kersten P."/>
            <person name="Kohler A."/>
            <person name="Kuees U."/>
            <person name="Kumar T.K.A."/>
            <person name="Kuo A."/>
            <person name="LaButti K."/>
            <person name="Larrondo L.F."/>
            <person name="Lindquist E."/>
            <person name="Ling A."/>
            <person name="Lombard V."/>
            <person name="Lucas S."/>
            <person name="Lundell T."/>
            <person name="Martin R."/>
            <person name="McLaughlin D.J."/>
            <person name="Morgenstern I."/>
            <person name="Morin E."/>
            <person name="Murat C."/>
            <person name="Nagy L.G."/>
            <person name="Nolan M."/>
            <person name="Ohm R.A."/>
            <person name="Patyshakuliyeva A."/>
            <person name="Rokas A."/>
            <person name="Ruiz-Duenas F.J."/>
            <person name="Sabat G."/>
            <person name="Salamov A."/>
            <person name="Samejima M."/>
            <person name="Schmutz J."/>
            <person name="Slot J.C."/>
            <person name="St John F."/>
            <person name="Stenlid J."/>
            <person name="Sun H."/>
            <person name="Sun S."/>
            <person name="Syed K."/>
            <person name="Tsang A."/>
            <person name="Wiebenga A."/>
            <person name="Young D."/>
            <person name="Pisabarro A."/>
            <person name="Eastwood D.C."/>
            <person name="Martin F."/>
            <person name="Cullen D."/>
            <person name="Grigoriev I.V."/>
            <person name="Hibbett D.S."/>
        </authorList>
    </citation>
    <scope>NUCLEOTIDE SEQUENCE [LARGE SCALE GENOMIC DNA]</scope>
    <source>
        <strain evidence="1 2">ATCC 11539</strain>
    </source>
</reference>
<name>S7RT30_GLOTA</name>
<evidence type="ECO:0000313" key="1">
    <source>
        <dbReference type="EMBL" id="EPQ56259.1"/>
    </source>
</evidence>
<dbReference type="KEGG" id="gtr:GLOTRDRAFT_74822"/>
<dbReference type="Proteomes" id="UP000030669">
    <property type="component" value="Unassembled WGS sequence"/>
</dbReference>
<dbReference type="EMBL" id="KB469300">
    <property type="protein sequence ID" value="EPQ56259.1"/>
    <property type="molecule type" value="Genomic_DNA"/>
</dbReference>
<protein>
    <submittedName>
        <fullName evidence="1">Uncharacterized protein</fullName>
    </submittedName>
</protein>
<dbReference type="AlphaFoldDB" id="S7RT30"/>